<dbReference type="Gene3D" id="1.10.10.10">
    <property type="entry name" value="Winged helix-like DNA-binding domain superfamily/Winged helix DNA-binding domain"/>
    <property type="match status" value="1"/>
</dbReference>
<sequence length="249" mass="28421">MHAIINGKVEFDSEEYLFKSIESAENYIKLQPITCLVLAELLARNGTIISREELLEHIWVGRGYSPSNASLNNNIAAIRKAYTTLTGDELSLITLPKQGYEFKCDLEIKQKTPNDLIINNENKTKNKLIKNFFNILGGGVISLAIFVVYILTFTTQQPDFKQKKYSKIQALGSCVFYSYNYTGIITATEKELLEGFANEKCFEKDSGQHDVFVDLNTRNLKYKSFTYCRKDTGGDYARCINYRITYTLN</sequence>
<keyword evidence="1 2" id="KW-0238">DNA-binding</keyword>
<feature type="transmembrane region" description="Helical" evidence="3">
    <location>
        <begin position="132"/>
        <end position="151"/>
    </location>
</feature>
<accession>A0A1S6XY65</accession>
<evidence type="ECO:0000256" key="1">
    <source>
        <dbReference type="ARBA" id="ARBA00023125"/>
    </source>
</evidence>
<dbReference type="InterPro" id="IPR036388">
    <property type="entry name" value="WH-like_DNA-bd_sf"/>
</dbReference>
<evidence type="ECO:0000256" key="2">
    <source>
        <dbReference type="PROSITE-ProRule" id="PRU01091"/>
    </source>
</evidence>
<organism evidence="5">
    <name type="scientific">Enterobacter cloacae</name>
    <dbReference type="NCBI Taxonomy" id="550"/>
    <lineage>
        <taxon>Bacteria</taxon>
        <taxon>Pseudomonadati</taxon>
        <taxon>Pseudomonadota</taxon>
        <taxon>Gammaproteobacteria</taxon>
        <taxon>Enterobacterales</taxon>
        <taxon>Enterobacteriaceae</taxon>
        <taxon>Enterobacter</taxon>
        <taxon>Enterobacter cloacae complex</taxon>
    </lineage>
</organism>
<evidence type="ECO:0000256" key="3">
    <source>
        <dbReference type="SAM" id="Phobius"/>
    </source>
</evidence>
<keyword evidence="3" id="KW-0812">Transmembrane</keyword>
<dbReference type="SUPFAM" id="SSF46894">
    <property type="entry name" value="C-terminal effector domain of the bipartite response regulators"/>
    <property type="match status" value="1"/>
</dbReference>
<evidence type="ECO:0000259" key="4">
    <source>
        <dbReference type="PROSITE" id="PS51755"/>
    </source>
</evidence>
<evidence type="ECO:0000313" key="5">
    <source>
        <dbReference type="EMBL" id="AQX35357.1"/>
    </source>
</evidence>
<keyword evidence="5" id="KW-0614">Plasmid</keyword>
<dbReference type="EMBL" id="KX858825">
    <property type="protein sequence ID" value="AQX35357.1"/>
    <property type="molecule type" value="Genomic_DNA"/>
</dbReference>
<protein>
    <submittedName>
        <fullName evidence="5">Two-component response regulator</fullName>
    </submittedName>
</protein>
<geneLocation type="plasmid" evidence="5">
    <name>pIMI-5</name>
</geneLocation>
<dbReference type="GO" id="GO:0000160">
    <property type="term" value="P:phosphorelay signal transduction system"/>
    <property type="evidence" value="ECO:0007669"/>
    <property type="project" value="InterPro"/>
</dbReference>
<keyword evidence="3" id="KW-0472">Membrane</keyword>
<dbReference type="RefSeq" id="WP_172689215.1">
    <property type="nucleotide sequence ID" value="NZ_KX858825.1"/>
</dbReference>
<feature type="domain" description="OmpR/PhoB-type" evidence="4">
    <location>
        <begin position="1"/>
        <end position="104"/>
    </location>
</feature>
<dbReference type="Pfam" id="PF00486">
    <property type="entry name" value="Trans_reg_C"/>
    <property type="match status" value="1"/>
</dbReference>
<dbReference type="SMART" id="SM00862">
    <property type="entry name" value="Trans_reg_C"/>
    <property type="match status" value="1"/>
</dbReference>
<dbReference type="InterPro" id="IPR001867">
    <property type="entry name" value="OmpR/PhoB-type_DNA-bd"/>
</dbReference>
<proteinExistence type="predicted"/>
<dbReference type="AlphaFoldDB" id="A0A1S6XY65"/>
<dbReference type="PROSITE" id="PS51755">
    <property type="entry name" value="OMPR_PHOB"/>
    <property type="match status" value="1"/>
</dbReference>
<dbReference type="InterPro" id="IPR016032">
    <property type="entry name" value="Sig_transdc_resp-reg_C-effctor"/>
</dbReference>
<name>A0A1S6XY65_ENTCL</name>
<reference evidence="5" key="1">
    <citation type="journal article" date="2017" name="Antimicrob. Agents Chemother.">
        <title>Enterobacter cloacae Complex Isolates Harboring blaNMC-A or blaIMI-Type Class A Carbapenemase Genes on Novel Chromosomal Integrative Elements and Plasmids.</title>
        <authorList>
            <person name="Boyd D.A."/>
            <person name="Mataseje L.F."/>
            <person name="Davidson R."/>
            <person name="Delport J.A."/>
            <person name="Fuller J."/>
            <person name="Hoang L."/>
            <person name="Lefebvre B."/>
            <person name="Levett P.N."/>
            <person name="Roscoe D.L."/>
            <person name="Willey B.M."/>
            <person name="Mulvey M.R."/>
        </authorList>
    </citation>
    <scope>NUCLEOTIDE SEQUENCE</scope>
    <source>
        <strain evidence="5">N13-1531</strain>
        <plasmid evidence="5">pIMI-5</plasmid>
    </source>
</reference>
<keyword evidence="3" id="KW-1133">Transmembrane helix</keyword>
<dbReference type="GO" id="GO:0003677">
    <property type="term" value="F:DNA binding"/>
    <property type="evidence" value="ECO:0007669"/>
    <property type="project" value="UniProtKB-UniRule"/>
</dbReference>
<feature type="DNA-binding region" description="OmpR/PhoB-type" evidence="2">
    <location>
        <begin position="1"/>
        <end position="104"/>
    </location>
</feature>
<gene>
    <name evidence="5" type="ORF">PIMI5_00040</name>
</gene>
<dbReference type="GO" id="GO:0006355">
    <property type="term" value="P:regulation of DNA-templated transcription"/>
    <property type="evidence" value="ECO:0007669"/>
    <property type="project" value="InterPro"/>
</dbReference>